<feature type="transmembrane region" description="Helical" evidence="6">
    <location>
        <begin position="230"/>
        <end position="252"/>
    </location>
</feature>
<comment type="similarity">
    <text evidence="2">Belongs to the nematode receptor-like protein sre family.</text>
</comment>
<dbReference type="EMBL" id="CAJGYM010000209">
    <property type="protein sequence ID" value="CAD6199855.1"/>
    <property type="molecule type" value="Genomic_DNA"/>
</dbReference>
<keyword evidence="5 6" id="KW-0472">Membrane</keyword>
<accession>A0A8S1HWN5</accession>
<evidence type="ECO:0000256" key="4">
    <source>
        <dbReference type="ARBA" id="ARBA00022989"/>
    </source>
</evidence>
<comment type="caution">
    <text evidence="7">The sequence shown here is derived from an EMBL/GenBank/DDBJ whole genome shotgun (WGS) entry which is preliminary data.</text>
</comment>
<feature type="transmembrane region" description="Helical" evidence="6">
    <location>
        <begin position="201"/>
        <end position="218"/>
    </location>
</feature>
<feature type="transmembrane region" description="Helical" evidence="6">
    <location>
        <begin position="126"/>
        <end position="147"/>
    </location>
</feature>
<dbReference type="GO" id="GO:0007606">
    <property type="term" value="P:sensory perception of chemical stimulus"/>
    <property type="evidence" value="ECO:0007669"/>
    <property type="project" value="InterPro"/>
</dbReference>
<evidence type="ECO:0000256" key="6">
    <source>
        <dbReference type="SAM" id="Phobius"/>
    </source>
</evidence>
<dbReference type="GO" id="GO:0016020">
    <property type="term" value="C:membrane"/>
    <property type="evidence" value="ECO:0007669"/>
    <property type="project" value="UniProtKB-SubCell"/>
</dbReference>
<evidence type="ECO:0000256" key="5">
    <source>
        <dbReference type="ARBA" id="ARBA00023136"/>
    </source>
</evidence>
<dbReference type="OrthoDB" id="5820709at2759"/>
<dbReference type="Proteomes" id="UP000835052">
    <property type="component" value="Unassembled WGS sequence"/>
</dbReference>
<keyword evidence="4 6" id="KW-1133">Transmembrane helix</keyword>
<dbReference type="Pfam" id="PF03125">
    <property type="entry name" value="Sre"/>
    <property type="match status" value="1"/>
</dbReference>
<feature type="transmembrane region" description="Helical" evidence="6">
    <location>
        <begin position="167"/>
        <end position="189"/>
    </location>
</feature>
<evidence type="ECO:0000313" key="8">
    <source>
        <dbReference type="Proteomes" id="UP000835052"/>
    </source>
</evidence>
<protein>
    <submittedName>
        <fullName evidence="7">Uncharacterized protein</fullName>
    </submittedName>
</protein>
<dbReference type="PANTHER" id="PTHR47518:SF9">
    <property type="entry name" value="SERPENTINE RECEPTOR, CLASS T"/>
    <property type="match status" value="1"/>
</dbReference>
<name>A0A8S1HWN5_9PELO</name>
<feature type="transmembrane region" description="Helical" evidence="6">
    <location>
        <begin position="323"/>
        <end position="343"/>
    </location>
</feature>
<organism evidence="7 8">
    <name type="scientific">Caenorhabditis auriculariae</name>
    <dbReference type="NCBI Taxonomy" id="2777116"/>
    <lineage>
        <taxon>Eukaryota</taxon>
        <taxon>Metazoa</taxon>
        <taxon>Ecdysozoa</taxon>
        <taxon>Nematoda</taxon>
        <taxon>Chromadorea</taxon>
        <taxon>Rhabditida</taxon>
        <taxon>Rhabditina</taxon>
        <taxon>Rhabditomorpha</taxon>
        <taxon>Rhabditoidea</taxon>
        <taxon>Rhabditidae</taxon>
        <taxon>Peloderinae</taxon>
        <taxon>Caenorhabditis</taxon>
    </lineage>
</organism>
<keyword evidence="3 6" id="KW-0812">Transmembrane</keyword>
<feature type="transmembrane region" description="Helical" evidence="6">
    <location>
        <begin position="96"/>
        <end position="117"/>
    </location>
</feature>
<dbReference type="AlphaFoldDB" id="A0A8S1HWN5"/>
<evidence type="ECO:0000256" key="1">
    <source>
        <dbReference type="ARBA" id="ARBA00004141"/>
    </source>
</evidence>
<sequence>MLALGFSKEIAQFISGPRKKGNPLREDGCVTPEEVGEDVNHVFRRSSHREEHGFWFSRSGSSASKNFWLRGPLLLDFHRMESLSNCSMAWQQFLNFYTFAVMFPTFLVYTALAVLLFRHADSFHPLFTTSFVSLVTAYALCNALVALRSFLDLISVDNHWCVIVDTVYLWAYMYIQPIALIGLLERLTATIFVDRYEKSRLWAVLLAAFLIGIVLVWYEASFMDTKYAEVVKTIQLVFSICICLCLMCLLWVNRRLTLASRARSTLTTRYQLAENVKALRIFVPFIVVDNCLSLMFVFSAAVFDVDVTFDDYQCETNRAYLPLFILFRTILNVAQLSMPILVVRQHPSMWGRFRQRWRTSISHFEPATNVIKIRNVLGMDVVGLNEDHFAQLQQQWLKKF</sequence>
<evidence type="ECO:0000256" key="3">
    <source>
        <dbReference type="ARBA" id="ARBA00022692"/>
    </source>
</evidence>
<evidence type="ECO:0000256" key="2">
    <source>
        <dbReference type="ARBA" id="ARBA00006803"/>
    </source>
</evidence>
<dbReference type="InterPro" id="IPR004151">
    <property type="entry name" value="7TM_GPCR_serpentine_rcpt_Sre"/>
</dbReference>
<evidence type="ECO:0000313" key="7">
    <source>
        <dbReference type="EMBL" id="CAD6199855.1"/>
    </source>
</evidence>
<gene>
    <name evidence="7" type="ORF">CAUJ_LOCUS15754</name>
</gene>
<reference evidence="7" key="1">
    <citation type="submission" date="2020-10" db="EMBL/GenBank/DDBJ databases">
        <authorList>
            <person name="Kikuchi T."/>
        </authorList>
    </citation>
    <scope>NUCLEOTIDE SEQUENCE</scope>
    <source>
        <strain evidence="7">NKZ352</strain>
    </source>
</reference>
<dbReference type="PANTHER" id="PTHR47518">
    <property type="entry name" value="SERPENTINE RECEPTOR CLASS EPSILON-13-RELATED"/>
    <property type="match status" value="1"/>
</dbReference>
<proteinExistence type="inferred from homology"/>
<keyword evidence="8" id="KW-1185">Reference proteome</keyword>
<feature type="transmembrane region" description="Helical" evidence="6">
    <location>
        <begin position="281"/>
        <end position="303"/>
    </location>
</feature>
<comment type="subcellular location">
    <subcellularLocation>
        <location evidence="1">Membrane</location>
        <topology evidence="1">Multi-pass membrane protein</topology>
    </subcellularLocation>
</comment>
<dbReference type="InterPro" id="IPR052854">
    <property type="entry name" value="Serpentine_rcpt_epsilon"/>
</dbReference>